<dbReference type="SUPFAM" id="SSF55961">
    <property type="entry name" value="Bet v1-like"/>
    <property type="match status" value="1"/>
</dbReference>
<evidence type="ECO:0000313" key="1">
    <source>
        <dbReference type="EMBL" id="PMR67107.1"/>
    </source>
</evidence>
<keyword evidence="2" id="KW-1185">Reference proteome</keyword>
<dbReference type="InterPro" id="IPR023393">
    <property type="entry name" value="START-like_dom_sf"/>
</dbReference>
<protein>
    <submittedName>
        <fullName evidence="1">Polyketide cyclase</fullName>
    </submittedName>
</protein>
<dbReference type="Proteomes" id="UP000235346">
    <property type="component" value="Unassembled WGS sequence"/>
</dbReference>
<organism evidence="1 2">
    <name type="scientific">Halomonas heilongjiangensis</name>
    <dbReference type="NCBI Taxonomy" id="1387883"/>
    <lineage>
        <taxon>Bacteria</taxon>
        <taxon>Pseudomonadati</taxon>
        <taxon>Pseudomonadota</taxon>
        <taxon>Gammaproteobacteria</taxon>
        <taxon>Oceanospirillales</taxon>
        <taxon>Halomonadaceae</taxon>
        <taxon>Halomonas</taxon>
    </lineage>
</organism>
<sequence length="168" mass="18771">MTNGTRSLELSFHHEETVILPADPATVFAFADDHRNLAGHMKKNSIMMAGGKFTTDVDDAHGKALGSHIRMRGHVLGIRLEVDEVVTERDPPTHKAWATVGTPKLIVIGHYKMAFDIEPATEGSVFRVSIHYELPERNKWIGTRLGKGYARWCVRQVTGDVQRHFTAS</sequence>
<dbReference type="CDD" id="cd07812">
    <property type="entry name" value="SRPBCC"/>
    <property type="match status" value="1"/>
</dbReference>
<dbReference type="OrthoDB" id="8904593at2"/>
<gene>
    <name evidence="1" type="ORF">C1H66_20730</name>
</gene>
<dbReference type="InterPro" id="IPR019587">
    <property type="entry name" value="Polyketide_cyclase/dehydratase"/>
</dbReference>
<dbReference type="Pfam" id="PF10604">
    <property type="entry name" value="Polyketide_cyc2"/>
    <property type="match status" value="1"/>
</dbReference>
<dbReference type="EMBL" id="PNRE01000100">
    <property type="protein sequence ID" value="PMR67107.1"/>
    <property type="molecule type" value="Genomic_DNA"/>
</dbReference>
<proteinExistence type="predicted"/>
<comment type="caution">
    <text evidence="1">The sequence shown here is derived from an EMBL/GenBank/DDBJ whole genome shotgun (WGS) entry which is preliminary data.</text>
</comment>
<accession>A0A2N7TFY5</accession>
<dbReference type="Gene3D" id="3.30.530.20">
    <property type="match status" value="1"/>
</dbReference>
<evidence type="ECO:0000313" key="2">
    <source>
        <dbReference type="Proteomes" id="UP000235346"/>
    </source>
</evidence>
<dbReference type="RefSeq" id="WP_102629769.1">
    <property type="nucleotide sequence ID" value="NZ_PDOH01000049.1"/>
</dbReference>
<dbReference type="AlphaFoldDB" id="A0A2N7TFY5"/>
<reference evidence="1 2" key="1">
    <citation type="submission" date="2018-01" db="EMBL/GenBank/DDBJ databases">
        <title>Halomonas endophytica sp. nov., isolated from storage liquid in the stems of Populus euphratica.</title>
        <authorList>
            <person name="Chen C."/>
        </authorList>
    </citation>
    <scope>NUCLEOTIDE SEQUENCE [LARGE SCALE GENOMIC DNA]</scope>
    <source>
        <strain evidence="1 2">DSM 26881</strain>
    </source>
</reference>
<name>A0A2N7TFY5_9GAMM</name>